<feature type="region of interest" description="Disordered" evidence="5">
    <location>
        <begin position="1"/>
        <end position="23"/>
    </location>
</feature>
<reference evidence="7" key="1">
    <citation type="submission" date="2014-03" db="EMBL/GenBank/DDBJ databases">
        <authorList>
            <person name="Casaregola S."/>
        </authorList>
    </citation>
    <scope>NUCLEOTIDE SEQUENCE [LARGE SCALE GENOMIC DNA]</scope>
    <source>
        <strain evidence="7">CLIB 918</strain>
    </source>
</reference>
<dbReference type="OrthoDB" id="10056939at2759"/>
<keyword evidence="3 4" id="KW-0539">Nucleus</keyword>
<evidence type="ECO:0000313" key="7">
    <source>
        <dbReference type="EMBL" id="CDO57876.1"/>
    </source>
</evidence>
<dbReference type="PROSITE" id="PS50071">
    <property type="entry name" value="HOMEOBOX_2"/>
    <property type="match status" value="1"/>
</dbReference>
<protein>
    <submittedName>
        <fullName evidence="7">Similar to Saccharomyces cerevisiae YPL177C CUP9 Homeodomain-containing transcriptional repressor of PTR2,which encodes a major peptide transporter</fullName>
    </submittedName>
</protein>
<feature type="region of interest" description="Disordered" evidence="5">
    <location>
        <begin position="82"/>
        <end position="152"/>
    </location>
</feature>
<dbReference type="AlphaFoldDB" id="A0A0J9XJY3"/>
<dbReference type="Pfam" id="PF05920">
    <property type="entry name" value="Homeobox_KN"/>
    <property type="match status" value="1"/>
</dbReference>
<feature type="compositionally biased region" description="Polar residues" evidence="5">
    <location>
        <begin position="9"/>
        <end position="18"/>
    </location>
</feature>
<evidence type="ECO:0000256" key="3">
    <source>
        <dbReference type="ARBA" id="ARBA00023242"/>
    </source>
</evidence>
<comment type="subcellular location">
    <subcellularLocation>
        <location evidence="4">Nucleus</location>
    </subcellularLocation>
</comment>
<evidence type="ECO:0000259" key="6">
    <source>
        <dbReference type="PROSITE" id="PS50071"/>
    </source>
</evidence>
<proteinExistence type="predicted"/>
<dbReference type="InterPro" id="IPR008422">
    <property type="entry name" value="KN_HD"/>
</dbReference>
<dbReference type="GO" id="GO:0003677">
    <property type="term" value="F:DNA binding"/>
    <property type="evidence" value="ECO:0007669"/>
    <property type="project" value="UniProtKB-UniRule"/>
</dbReference>
<dbReference type="Gene3D" id="1.10.10.60">
    <property type="entry name" value="Homeodomain-like"/>
    <property type="match status" value="1"/>
</dbReference>
<dbReference type="SMART" id="SM00389">
    <property type="entry name" value="HOX"/>
    <property type="match status" value="1"/>
</dbReference>
<feature type="DNA-binding region" description="Homeobox" evidence="4">
    <location>
        <begin position="143"/>
        <end position="205"/>
    </location>
</feature>
<comment type="caution">
    <text evidence="7">The sequence shown here is derived from an EMBL/GenBank/DDBJ whole genome shotgun (WGS) entry which is preliminary data.</text>
</comment>
<dbReference type="GO" id="GO:0005634">
    <property type="term" value="C:nucleus"/>
    <property type="evidence" value="ECO:0007669"/>
    <property type="project" value="UniProtKB-SubCell"/>
</dbReference>
<dbReference type="InterPro" id="IPR001356">
    <property type="entry name" value="HD"/>
</dbReference>
<dbReference type="InterPro" id="IPR050224">
    <property type="entry name" value="TALE_homeobox"/>
</dbReference>
<dbReference type="SUPFAM" id="SSF46689">
    <property type="entry name" value="Homeodomain-like"/>
    <property type="match status" value="1"/>
</dbReference>
<dbReference type="GO" id="GO:0006355">
    <property type="term" value="P:regulation of DNA-templated transcription"/>
    <property type="evidence" value="ECO:0007669"/>
    <property type="project" value="InterPro"/>
</dbReference>
<dbReference type="CDD" id="cd00086">
    <property type="entry name" value="homeodomain"/>
    <property type="match status" value="1"/>
</dbReference>
<dbReference type="STRING" id="1173061.A0A0J9XJY3"/>
<keyword evidence="1 4" id="KW-0238">DNA-binding</keyword>
<evidence type="ECO:0000256" key="5">
    <source>
        <dbReference type="SAM" id="MobiDB-lite"/>
    </source>
</evidence>
<organism evidence="7 8">
    <name type="scientific">Geotrichum candidum</name>
    <name type="common">Oospora lactis</name>
    <name type="synonym">Dipodascus geotrichum</name>
    <dbReference type="NCBI Taxonomy" id="1173061"/>
    <lineage>
        <taxon>Eukaryota</taxon>
        <taxon>Fungi</taxon>
        <taxon>Dikarya</taxon>
        <taxon>Ascomycota</taxon>
        <taxon>Saccharomycotina</taxon>
        <taxon>Dipodascomycetes</taxon>
        <taxon>Dipodascales</taxon>
        <taxon>Dipodascaceae</taxon>
        <taxon>Geotrichum</taxon>
    </lineage>
</organism>
<keyword evidence="8" id="KW-1185">Reference proteome</keyword>
<gene>
    <name evidence="7" type="ORF">BN980_GECA26s00846g</name>
</gene>
<feature type="domain" description="Homeobox" evidence="6">
    <location>
        <begin position="141"/>
        <end position="204"/>
    </location>
</feature>
<feature type="compositionally biased region" description="Polar residues" evidence="5">
    <location>
        <begin position="92"/>
        <end position="104"/>
    </location>
</feature>
<dbReference type="Proteomes" id="UP000242525">
    <property type="component" value="Unassembled WGS sequence"/>
</dbReference>
<dbReference type="PANTHER" id="PTHR11850">
    <property type="entry name" value="HOMEOBOX PROTEIN TRANSCRIPTION FACTORS"/>
    <property type="match status" value="1"/>
</dbReference>
<accession>A0A0J9XJY3</accession>
<evidence type="ECO:0000313" key="8">
    <source>
        <dbReference type="Proteomes" id="UP000242525"/>
    </source>
</evidence>
<feature type="compositionally biased region" description="Low complexity" evidence="5">
    <location>
        <begin position="118"/>
        <end position="141"/>
    </location>
</feature>
<keyword evidence="2 4" id="KW-0371">Homeobox</keyword>
<dbReference type="EMBL" id="CCBN010000026">
    <property type="protein sequence ID" value="CDO57876.1"/>
    <property type="molecule type" value="Genomic_DNA"/>
</dbReference>
<dbReference type="InterPro" id="IPR009057">
    <property type="entry name" value="Homeodomain-like_sf"/>
</dbReference>
<evidence type="ECO:0000256" key="1">
    <source>
        <dbReference type="ARBA" id="ARBA00023125"/>
    </source>
</evidence>
<name>A0A0J9XJY3_GEOCN</name>
<sequence length="212" mass="23945">MNVLESNHHLQYSANAPGTNPHHIRLPSIKEMIPNYNPPSQHNYYRALSNSNSSIRMSFDNAIYPLQPDPFIHTSSPNYDYFKNSPIPPSPRQQQYTITNSTIETPKITKSKRLRQKSPSPASSVTSSSSSSSRASSAAATGTKKRRGNLPRQVTEVLRVWLNSNLQHPYPTDEEKAQLMKETGLTLNQISNWFINARRRRIPALNKSMASK</sequence>
<evidence type="ECO:0000256" key="4">
    <source>
        <dbReference type="PROSITE-ProRule" id="PRU00108"/>
    </source>
</evidence>
<evidence type="ECO:0000256" key="2">
    <source>
        <dbReference type="ARBA" id="ARBA00023155"/>
    </source>
</evidence>